<protein>
    <submittedName>
        <fullName evidence="2">Protein nirF</fullName>
    </submittedName>
</protein>
<reference evidence="2 3" key="1">
    <citation type="submission" date="2019-01" db="EMBL/GenBank/DDBJ databases">
        <title>Complete genome of a denitifying bacterium Halomons sp. BC-M4-5.</title>
        <authorList>
            <person name="Wang L."/>
            <person name="Shao Z."/>
        </authorList>
    </citation>
    <scope>NUCLEOTIDE SEQUENCE [LARGE SCALE GENOMIC DNA]</scope>
    <source>
        <strain evidence="2 3">BC-M4-5</strain>
    </source>
</reference>
<evidence type="ECO:0000313" key="3">
    <source>
        <dbReference type="Proteomes" id="UP000464013"/>
    </source>
</evidence>
<dbReference type="PANTHER" id="PTHR47197">
    <property type="entry name" value="PROTEIN NIRF"/>
    <property type="match status" value="1"/>
</dbReference>
<dbReference type="CDD" id="cd20778">
    <property type="entry name" value="8prop_hemeD1_NirF"/>
    <property type="match status" value="1"/>
</dbReference>
<evidence type="ECO:0000256" key="1">
    <source>
        <dbReference type="SAM" id="SignalP"/>
    </source>
</evidence>
<evidence type="ECO:0000313" key="2">
    <source>
        <dbReference type="EMBL" id="QHC48493.1"/>
    </source>
</evidence>
<dbReference type="EMBL" id="CP035042">
    <property type="protein sequence ID" value="QHC48493.1"/>
    <property type="molecule type" value="Genomic_DNA"/>
</dbReference>
<organism evidence="2 3">
    <name type="scientific">Billgrantia tianxiuensis</name>
    <dbReference type="NCBI Taxonomy" id="2497861"/>
    <lineage>
        <taxon>Bacteria</taxon>
        <taxon>Pseudomonadati</taxon>
        <taxon>Pseudomonadota</taxon>
        <taxon>Gammaproteobacteria</taxon>
        <taxon>Oceanospirillales</taxon>
        <taxon>Halomonadaceae</taxon>
        <taxon>Billgrantia</taxon>
    </lineage>
</organism>
<feature type="signal peptide" evidence="1">
    <location>
        <begin position="1"/>
        <end position="26"/>
    </location>
</feature>
<dbReference type="SUPFAM" id="SSF51004">
    <property type="entry name" value="C-terminal (heme d1) domain of cytochrome cd1-nitrite reductase"/>
    <property type="match status" value="1"/>
</dbReference>
<dbReference type="PANTHER" id="PTHR47197:SF3">
    <property type="entry name" value="DIHYDRO-HEME D1 DEHYDROGENASE"/>
    <property type="match status" value="1"/>
</dbReference>
<dbReference type="InterPro" id="IPR051200">
    <property type="entry name" value="Host-pathogen_enzymatic-act"/>
</dbReference>
<keyword evidence="1" id="KW-0732">Signal</keyword>
<keyword evidence="3" id="KW-1185">Reference proteome</keyword>
<gene>
    <name evidence="2" type="ORF">EKK97_01235</name>
</gene>
<proteinExistence type="predicted"/>
<dbReference type="Pfam" id="PF02239">
    <property type="entry name" value="Cytochrom_D1"/>
    <property type="match status" value="1"/>
</dbReference>
<dbReference type="KEGG" id="htx:EKK97_01235"/>
<name>A0A6I6SPE3_9GAMM</name>
<feature type="chain" id="PRO_5026066585" evidence="1">
    <location>
        <begin position="27"/>
        <end position="410"/>
    </location>
</feature>
<dbReference type="OrthoDB" id="5290932at2"/>
<dbReference type="Gene3D" id="2.140.10.20">
    <property type="entry name" value="C-terminal (heme d1) domain of cytochrome cd1-nitrite reductase"/>
    <property type="match status" value="1"/>
</dbReference>
<dbReference type="InterPro" id="IPR003143">
    <property type="entry name" value="Cyt_cd1_C_sf"/>
</dbReference>
<dbReference type="InterPro" id="IPR011048">
    <property type="entry name" value="Haem_d1_sf"/>
</dbReference>
<dbReference type="AlphaFoldDB" id="A0A6I6SPE3"/>
<dbReference type="RefSeq" id="WP_159548154.1">
    <property type="nucleotide sequence ID" value="NZ_CP035042.1"/>
</dbReference>
<dbReference type="Proteomes" id="UP000464013">
    <property type="component" value="Chromosome"/>
</dbReference>
<accession>A0A6I6SPE3</accession>
<sequence length="410" mass="44966">MPLPRPLKPLAAIGALALLLTGQVLAEAPGLNGELRGTGDLGVVIERASGSVALVDTTRREVLRHIEGFGDLSHASVKFTRDARYAFVFGRDGGLTKLDLLTGEIAERILQGGNSIGGAISQDGRFVAVGNYEPGGVKVFDTETMELVIDVPATYQRPDGSTAQAKVVGVVDVPGNVFVFSLFEAGEIWTLDMSRDEPELTKHRDVGSMPYDALITPNGRYYIAGLFGEDGMALLDLWHPENGVQRILPDYGQNDYGQGEQRLPVYKMPHLEGWAMAGNRAFFPAVGRSEVLVADTRDWSLTNRIAVHGQPIFVMSRPDERQVWVTFAHPLNDKVQVIDTQTLEVIATLEPGDSILHKEFTPRGEHIWISARDSNQVVVYDTRTFEELARLPAESPSGIFFTHRAHQIGL</sequence>